<feature type="region of interest" description="Disordered" evidence="1">
    <location>
        <begin position="95"/>
        <end position="122"/>
    </location>
</feature>
<name>A0A6A5U261_9PLEO</name>
<dbReference type="EMBL" id="ML976986">
    <property type="protein sequence ID" value="KAF1958935.1"/>
    <property type="molecule type" value="Genomic_DNA"/>
</dbReference>
<feature type="region of interest" description="Disordered" evidence="1">
    <location>
        <begin position="1"/>
        <end position="74"/>
    </location>
</feature>
<feature type="compositionally biased region" description="Basic and acidic residues" evidence="1">
    <location>
        <begin position="1016"/>
        <end position="1029"/>
    </location>
</feature>
<evidence type="ECO:0000313" key="3">
    <source>
        <dbReference type="EMBL" id="KAF1958935.1"/>
    </source>
</evidence>
<protein>
    <recommendedName>
        <fullName evidence="2">DUF8004 domain-containing protein</fullName>
    </recommendedName>
</protein>
<gene>
    <name evidence="3" type="ORF">CC80DRAFT_468778</name>
</gene>
<evidence type="ECO:0000256" key="1">
    <source>
        <dbReference type="SAM" id="MobiDB-lite"/>
    </source>
</evidence>
<feature type="compositionally biased region" description="Polar residues" evidence="1">
    <location>
        <begin position="96"/>
        <end position="120"/>
    </location>
</feature>
<feature type="domain" description="DUF8004" evidence="2">
    <location>
        <begin position="287"/>
        <end position="377"/>
    </location>
</feature>
<feature type="compositionally biased region" description="Low complexity" evidence="1">
    <location>
        <begin position="18"/>
        <end position="32"/>
    </location>
</feature>
<dbReference type="AlphaFoldDB" id="A0A6A5U261"/>
<dbReference type="Pfam" id="PF26013">
    <property type="entry name" value="DUF8004"/>
    <property type="match status" value="1"/>
</dbReference>
<evidence type="ECO:0000259" key="2">
    <source>
        <dbReference type="Pfam" id="PF26013"/>
    </source>
</evidence>
<feature type="region of interest" description="Disordered" evidence="1">
    <location>
        <begin position="922"/>
        <end position="958"/>
    </location>
</feature>
<feature type="compositionally biased region" description="Polar residues" evidence="1">
    <location>
        <begin position="724"/>
        <end position="740"/>
    </location>
</feature>
<evidence type="ECO:0000313" key="4">
    <source>
        <dbReference type="Proteomes" id="UP000800035"/>
    </source>
</evidence>
<feature type="region of interest" description="Disordered" evidence="1">
    <location>
        <begin position="723"/>
        <end position="770"/>
    </location>
</feature>
<proteinExistence type="predicted"/>
<sequence length="1106" mass="122783">MSLERSASYVEERPRPPLISISLKSSIKNPSSVPSGQTSYTPASPVPTRFPGQSLDPCPSPSWSNKPSSHRRPQNLIVDNVSTLESLNIDPALRASRSQTSRNCTHSNMSRRSTSCSIPSRTPRHAAKVRRWDGQTRSVSDWDGLRRDPELWFEDGNCLVHLYARGQSRRGPSFCVPFGIITESQCGSMFNLCFAQITEIPGASIQSPTRIFNTLTTPITGAHKVELFIPAPDDASREDAFKWHITTRNFFAYVFGKSLVGEQLGQALVDLQERMHLFRSGRGNNHQDLFTYTDSQGYSEFVNCADYALGTLYYAEHYKLRDVWIDAFAHCVGMNETLTTSPEYAPLSSLTKALITRAYLEMDIKLGRVTATVRNFLEEDVSPTHLGLSDGALTHLGWFRSFLHDFYVEKFGYWPPPKGACFPQAMFKSLYRDFKNLYDYLVDRESTPDISSQKPALGGICVLQNIQSFDTRHKFPSQPHPLPLLPSEIPLRSRTDSQKSLITLTLSSKPAKTDRYLTARAALTAATNTTDVIVLNSPIVQAYKRFERQWAQHLREEKVSMTEARKVRWILIYCTLQYLSSVLRAPKEVRDTTSPDYPLCCLVTEQSKWQAGTTTLPSPVTQSNDDVPQAPSDYLSISAQSPQNIMTIQPDCQNQEYFTHTNTDSNSRPVSVEIPAPLRISQSVRNASIGSLRRLSRSISRQDSVQLKSTAHCEILVHGYGNGLNETVAPSPSQIPTRRQSTSSPPIPSSSELTSTDAVKPLDTTKGLQNGLDCKINTETCKTPTFASNQMDELVTAVSSKAFQIPSSANSTSSVNSPTWSDAESLASSRSSAYSQVELRVPPLDIRRYGMFEPVGPLGGLVSIDAPINSPKPSARTSRSRLPITHGEVNFGFESLSQALVPQHQESPPAAVASAVASTPLSAKASTSRPKASMSFDHLPLSPRNKMHSRNASDDPCHSLSAASLRSISIESLRVAAAVETMSPLRSDTPTRELSKDTMMDIFSALELKPNNPNKRVSEEKEKKEEEEPITRTTTIKSESSRSILDAIPPPIMRNVPTLNKDFDFKTMRYSSGRGPLAKAVAILGIDEMDREKVVKKSRQRSFWRR</sequence>
<dbReference type="PANTHER" id="PTHR39601:SF1">
    <property type="entry name" value="CHORIOGENIN HMINOR"/>
    <property type="match status" value="1"/>
</dbReference>
<organism evidence="3 4">
    <name type="scientific">Byssothecium circinans</name>
    <dbReference type="NCBI Taxonomy" id="147558"/>
    <lineage>
        <taxon>Eukaryota</taxon>
        <taxon>Fungi</taxon>
        <taxon>Dikarya</taxon>
        <taxon>Ascomycota</taxon>
        <taxon>Pezizomycotina</taxon>
        <taxon>Dothideomycetes</taxon>
        <taxon>Pleosporomycetidae</taxon>
        <taxon>Pleosporales</taxon>
        <taxon>Massarineae</taxon>
        <taxon>Massarinaceae</taxon>
        <taxon>Byssothecium</taxon>
    </lineage>
</organism>
<accession>A0A6A5U261</accession>
<dbReference type="InterPro" id="IPR058317">
    <property type="entry name" value="DUF8004"/>
</dbReference>
<dbReference type="Proteomes" id="UP000800035">
    <property type="component" value="Unassembled WGS sequence"/>
</dbReference>
<feature type="compositionally biased region" description="Low complexity" evidence="1">
    <location>
        <begin position="741"/>
        <end position="756"/>
    </location>
</feature>
<reference evidence="3" key="1">
    <citation type="journal article" date="2020" name="Stud. Mycol.">
        <title>101 Dothideomycetes genomes: a test case for predicting lifestyles and emergence of pathogens.</title>
        <authorList>
            <person name="Haridas S."/>
            <person name="Albert R."/>
            <person name="Binder M."/>
            <person name="Bloem J."/>
            <person name="Labutti K."/>
            <person name="Salamov A."/>
            <person name="Andreopoulos B."/>
            <person name="Baker S."/>
            <person name="Barry K."/>
            <person name="Bills G."/>
            <person name="Bluhm B."/>
            <person name="Cannon C."/>
            <person name="Castanera R."/>
            <person name="Culley D."/>
            <person name="Daum C."/>
            <person name="Ezra D."/>
            <person name="Gonzalez J."/>
            <person name="Henrissat B."/>
            <person name="Kuo A."/>
            <person name="Liang C."/>
            <person name="Lipzen A."/>
            <person name="Lutzoni F."/>
            <person name="Magnuson J."/>
            <person name="Mondo S."/>
            <person name="Nolan M."/>
            <person name="Ohm R."/>
            <person name="Pangilinan J."/>
            <person name="Park H.-J."/>
            <person name="Ramirez L."/>
            <person name="Alfaro M."/>
            <person name="Sun H."/>
            <person name="Tritt A."/>
            <person name="Yoshinaga Y."/>
            <person name="Zwiers L.-H."/>
            <person name="Turgeon B."/>
            <person name="Goodwin S."/>
            <person name="Spatafora J."/>
            <person name="Crous P."/>
            <person name="Grigoriev I."/>
        </authorList>
    </citation>
    <scope>NUCLEOTIDE SEQUENCE</scope>
    <source>
        <strain evidence="3">CBS 675.92</strain>
    </source>
</reference>
<keyword evidence="4" id="KW-1185">Reference proteome</keyword>
<dbReference type="OrthoDB" id="4114825at2759"/>
<dbReference type="PANTHER" id="PTHR39601">
    <property type="entry name" value="CHORIOGENIN HMINOR"/>
    <property type="match status" value="1"/>
</dbReference>
<feature type="region of interest" description="Disordered" evidence="1">
    <location>
        <begin position="1010"/>
        <end position="1029"/>
    </location>
</feature>
<feature type="compositionally biased region" description="Polar residues" evidence="1">
    <location>
        <begin position="33"/>
        <end position="42"/>
    </location>
</feature>